<organism evidence="6 7">
    <name type="scientific">Amygdalobacter nucleatus</name>
    <dbReference type="NCBI Taxonomy" id="3029274"/>
    <lineage>
        <taxon>Bacteria</taxon>
        <taxon>Bacillati</taxon>
        <taxon>Bacillota</taxon>
        <taxon>Clostridia</taxon>
        <taxon>Eubacteriales</taxon>
        <taxon>Oscillospiraceae</taxon>
        <taxon>Amygdalobacter</taxon>
    </lineage>
</organism>
<dbReference type="Pfam" id="PF02361">
    <property type="entry name" value="CbiQ"/>
    <property type="match status" value="1"/>
</dbReference>
<feature type="transmembrane region" description="Helical" evidence="5">
    <location>
        <begin position="7"/>
        <end position="31"/>
    </location>
</feature>
<keyword evidence="2 5" id="KW-0812">Transmembrane</keyword>
<evidence type="ECO:0000256" key="5">
    <source>
        <dbReference type="SAM" id="Phobius"/>
    </source>
</evidence>
<keyword evidence="7" id="KW-1185">Reference proteome</keyword>
<dbReference type="EMBL" id="LSCV01000005">
    <property type="protein sequence ID" value="KXB42200.1"/>
    <property type="molecule type" value="Genomic_DNA"/>
</dbReference>
<evidence type="ECO:0000256" key="4">
    <source>
        <dbReference type="ARBA" id="ARBA00023136"/>
    </source>
</evidence>
<gene>
    <name evidence="6" type="ORF">HMPREF1872_00374</name>
</gene>
<keyword evidence="4 5" id="KW-0472">Membrane</keyword>
<sequence>MYGWIGALYAMVLIILRFFPIWILATILSGFGTSTMIYSLRSIHLPNTLCIGVAIFFRFIPEYKEYLSAIREGLKARNMGISIFKPIHSLEIYLVPMLYKAFES</sequence>
<name>A0A133YG80_9FIRM</name>
<dbReference type="AlphaFoldDB" id="A0A133YG80"/>
<feature type="transmembrane region" description="Helical" evidence="5">
    <location>
        <begin position="43"/>
        <end position="61"/>
    </location>
</feature>
<reference evidence="7" key="1">
    <citation type="submission" date="2016-01" db="EMBL/GenBank/DDBJ databases">
        <authorList>
            <person name="Mitreva M."/>
            <person name="Pepin K.H."/>
            <person name="Mihindukulasuriya K.A."/>
            <person name="Fulton R."/>
            <person name="Fronick C."/>
            <person name="O'Laughlin M."/>
            <person name="Miner T."/>
            <person name="Herter B."/>
            <person name="Rosa B.A."/>
            <person name="Cordes M."/>
            <person name="Tomlinson C."/>
            <person name="Wollam A."/>
            <person name="Palsikar V.B."/>
            <person name="Mardis E.R."/>
            <person name="Wilson R.K."/>
        </authorList>
    </citation>
    <scope>NUCLEOTIDE SEQUENCE [LARGE SCALE GENOMIC DNA]</scope>
    <source>
        <strain evidence="7">KA00274</strain>
    </source>
</reference>
<comment type="caution">
    <text evidence="6">The sequence shown here is derived from an EMBL/GenBank/DDBJ whole genome shotgun (WGS) entry which is preliminary data.</text>
</comment>
<evidence type="ECO:0000256" key="3">
    <source>
        <dbReference type="ARBA" id="ARBA00022989"/>
    </source>
</evidence>
<dbReference type="Proteomes" id="UP000070080">
    <property type="component" value="Unassembled WGS sequence"/>
</dbReference>
<evidence type="ECO:0000313" key="6">
    <source>
        <dbReference type="EMBL" id="KXB42200.1"/>
    </source>
</evidence>
<dbReference type="InterPro" id="IPR003339">
    <property type="entry name" value="ABC/ECF_trnsptr_transmembrane"/>
</dbReference>
<comment type="subcellular location">
    <subcellularLocation>
        <location evidence="1">Membrane</location>
        <topology evidence="1">Multi-pass membrane protein</topology>
    </subcellularLocation>
</comment>
<keyword evidence="3 5" id="KW-1133">Transmembrane helix</keyword>
<accession>A0A133YG80</accession>
<evidence type="ECO:0000313" key="7">
    <source>
        <dbReference type="Proteomes" id="UP000070080"/>
    </source>
</evidence>
<dbReference type="RefSeq" id="WP_082714276.1">
    <property type="nucleotide sequence ID" value="NZ_JARFNM010000001.1"/>
</dbReference>
<proteinExistence type="predicted"/>
<evidence type="ECO:0008006" key="8">
    <source>
        <dbReference type="Google" id="ProtNLM"/>
    </source>
</evidence>
<evidence type="ECO:0000256" key="2">
    <source>
        <dbReference type="ARBA" id="ARBA00022692"/>
    </source>
</evidence>
<evidence type="ECO:0000256" key="1">
    <source>
        <dbReference type="ARBA" id="ARBA00004141"/>
    </source>
</evidence>
<protein>
    <recommendedName>
        <fullName evidence="8">Cobalt transport protein</fullName>
    </recommendedName>
</protein>
<dbReference type="GO" id="GO:0005886">
    <property type="term" value="C:plasma membrane"/>
    <property type="evidence" value="ECO:0007669"/>
    <property type="project" value="UniProtKB-ARBA"/>
</dbReference>
<dbReference type="CDD" id="cd16914">
    <property type="entry name" value="EcfT"/>
    <property type="match status" value="1"/>
</dbReference>
<dbReference type="STRING" id="1497955.HMPREF1872_00374"/>
<dbReference type="OrthoDB" id="3173389at2"/>